<evidence type="ECO:0000256" key="3">
    <source>
        <dbReference type="ARBA" id="ARBA00012552"/>
    </source>
</evidence>
<dbReference type="EMBL" id="KE651168">
    <property type="protein sequence ID" value="EEB09445.1"/>
    <property type="molecule type" value="Genomic_DNA"/>
</dbReference>
<dbReference type="InterPro" id="IPR027417">
    <property type="entry name" value="P-loop_NTPase"/>
</dbReference>
<evidence type="ECO:0000313" key="21">
    <source>
        <dbReference type="EMBL" id="EEB09445.1"/>
    </source>
</evidence>
<dbReference type="VEuPathDB" id="FungiDB:SJAG_04650"/>
<evidence type="ECO:0000256" key="13">
    <source>
        <dbReference type="ARBA" id="ARBA00039233"/>
    </source>
</evidence>
<comment type="subcellular location">
    <subcellularLocation>
        <location evidence="2">Nucleus</location>
        <location evidence="2">Nucleolus</location>
    </subcellularLocation>
</comment>
<keyword evidence="9" id="KW-0067">ATP-binding</keyword>
<dbReference type="GO" id="GO:0003723">
    <property type="term" value="F:RNA binding"/>
    <property type="evidence" value="ECO:0007669"/>
    <property type="project" value="UniProtKB-KW"/>
</dbReference>
<dbReference type="GO" id="GO:0016787">
    <property type="term" value="F:hydrolase activity"/>
    <property type="evidence" value="ECO:0007669"/>
    <property type="project" value="UniProtKB-KW"/>
</dbReference>
<dbReference type="PROSITE" id="PS51195">
    <property type="entry name" value="Q_MOTIF"/>
    <property type="match status" value="1"/>
</dbReference>
<keyword evidence="7" id="KW-0378">Hydrolase</keyword>
<comment type="similarity">
    <text evidence="12">Belongs to the DEAD box helicase family. DDX56/DBP9 subfamily.</text>
</comment>
<evidence type="ECO:0000256" key="16">
    <source>
        <dbReference type="PROSITE-ProRule" id="PRU00552"/>
    </source>
</evidence>
<keyword evidence="10" id="KW-0694">RNA-binding</keyword>
<dbReference type="GO" id="GO:0003678">
    <property type="term" value="F:DNA helicase activity"/>
    <property type="evidence" value="ECO:0007669"/>
    <property type="project" value="EnsemblFungi"/>
</dbReference>
<evidence type="ECO:0000256" key="2">
    <source>
        <dbReference type="ARBA" id="ARBA00004604"/>
    </source>
</evidence>
<keyword evidence="23" id="KW-1185">Reference proteome</keyword>
<dbReference type="SMART" id="SM00487">
    <property type="entry name" value="DEXDc"/>
    <property type="match status" value="1"/>
</dbReference>
<feature type="domain" description="DEAD-box RNA helicase Q" evidence="20">
    <location>
        <begin position="10"/>
        <end position="38"/>
    </location>
</feature>
<dbReference type="InterPro" id="IPR014001">
    <property type="entry name" value="Helicase_ATP-bd"/>
</dbReference>
<evidence type="ECO:0000256" key="14">
    <source>
        <dbReference type="ARBA" id="ARBA00039616"/>
    </source>
</evidence>
<feature type="domain" description="Helicase ATP-binding" evidence="18">
    <location>
        <begin position="41"/>
        <end position="220"/>
    </location>
</feature>
<evidence type="ECO:0000256" key="9">
    <source>
        <dbReference type="ARBA" id="ARBA00022840"/>
    </source>
</evidence>
<dbReference type="Pfam" id="PF00271">
    <property type="entry name" value="Helicase_C"/>
    <property type="match status" value="1"/>
</dbReference>
<name>B6K7E1_SCHJY</name>
<keyword evidence="11" id="KW-0539">Nucleus</keyword>
<keyword evidence="8 21" id="KW-0347">Helicase</keyword>
<dbReference type="GeneID" id="7049813"/>
<evidence type="ECO:0000259" key="19">
    <source>
        <dbReference type="PROSITE" id="PS51194"/>
    </source>
</evidence>
<dbReference type="PANTHER" id="PTHR47959">
    <property type="entry name" value="ATP-DEPENDENT RNA HELICASE RHLE-RELATED"/>
    <property type="match status" value="1"/>
</dbReference>
<feature type="short sequence motif" description="Q motif" evidence="16">
    <location>
        <begin position="10"/>
        <end position="38"/>
    </location>
</feature>
<comment type="function">
    <text evidence="1">ATP-binding RNA helicase involved in the biogenesis of 60S ribosomal subunits and is required for the normal formation of 25S and 5.8S rRNAs.</text>
</comment>
<accession>B6K7E1</accession>
<dbReference type="Pfam" id="PF00270">
    <property type="entry name" value="DEAD"/>
    <property type="match status" value="1"/>
</dbReference>
<dbReference type="SMART" id="SM00490">
    <property type="entry name" value="HELICc"/>
    <property type="match status" value="1"/>
</dbReference>
<dbReference type="InterPro" id="IPR011545">
    <property type="entry name" value="DEAD/DEAH_box_helicase_dom"/>
</dbReference>
<dbReference type="RefSeq" id="XP_002175738.1">
    <property type="nucleotide sequence ID" value="XM_002175702.2"/>
</dbReference>
<keyword evidence="6" id="KW-0547">Nucleotide-binding</keyword>
<dbReference type="InterPro" id="IPR014014">
    <property type="entry name" value="RNA_helicase_DEAD_Q_motif"/>
</dbReference>
<feature type="region of interest" description="Disordered" evidence="17">
    <location>
        <begin position="321"/>
        <end position="348"/>
    </location>
</feature>
<evidence type="ECO:0000256" key="11">
    <source>
        <dbReference type="ARBA" id="ARBA00023242"/>
    </source>
</evidence>
<organism evidence="21 23">
    <name type="scientific">Schizosaccharomyces japonicus (strain yFS275 / FY16936)</name>
    <name type="common">Fission yeast</name>
    <dbReference type="NCBI Taxonomy" id="402676"/>
    <lineage>
        <taxon>Eukaryota</taxon>
        <taxon>Fungi</taxon>
        <taxon>Dikarya</taxon>
        <taxon>Ascomycota</taxon>
        <taxon>Taphrinomycotina</taxon>
        <taxon>Schizosaccharomycetes</taxon>
        <taxon>Schizosaccharomycetales</taxon>
        <taxon>Schizosaccharomycetaceae</taxon>
        <taxon>Schizosaccharomyces</taxon>
    </lineage>
</organism>
<evidence type="ECO:0000256" key="6">
    <source>
        <dbReference type="ARBA" id="ARBA00022741"/>
    </source>
</evidence>
<dbReference type="GO" id="GO:0033677">
    <property type="term" value="F:DNA/RNA helicase activity"/>
    <property type="evidence" value="ECO:0007669"/>
    <property type="project" value="EnsemblFungi"/>
</dbReference>
<dbReference type="SUPFAM" id="SSF52540">
    <property type="entry name" value="P-loop containing nucleoside triphosphate hydrolases"/>
    <property type="match status" value="2"/>
</dbReference>
<dbReference type="eggNOG" id="KOG0346">
    <property type="taxonomic scope" value="Eukaryota"/>
</dbReference>
<dbReference type="EC" id="3.6.4.13" evidence="3"/>
<feature type="region of interest" description="Disordered" evidence="17">
    <location>
        <begin position="536"/>
        <end position="563"/>
    </location>
</feature>
<dbReference type="Gene3D" id="3.40.50.300">
    <property type="entry name" value="P-loop containing nucleotide triphosphate hydrolases"/>
    <property type="match status" value="2"/>
</dbReference>
<dbReference type="STRING" id="402676.B6K7E1"/>
<sequence length="563" mass="63086">MSSKTTEGHQSFASFELDPRLLRAIEKNGFETPTLVQSKAIPLALKGHDLLVRARTGSGKTASYLIPIIEQILRKKESKSLTTGGILGLILVPTRELAQQVMKVLEKLTAFCSKNIRFTNLASNVSTAVQKPLLLDLPDLVIATPSRAVAHITAGNMSLNELLYLVIDEADLVFSFGYKDDIVTLTKSLPQGCQSFLMSATLNDNTDSLKGLVCRNPVTLKLEESEAEGQLTQYVVKCGEQEKFLLAYVLFKLSLIKGKILVFVNEIDRCYRLKLFLEQFGIKSLVLNSELPINTRMHIVDQFNKGLYQIIIAADEGERDDEGVEEQANTETEAQSSGESKKSKHGKKDKEYGVARGLDFEDVACVLNFDMPTTTKSYIHRVGRTARAGKPGISLSFVVPKNEVGKHRPTTLASCKKDERVLHRLEKKGIELAPYKFNKEQTQAFQYRMEDALRSVTRVAVQEARTAELKQEILASEKLKSYFSENPDDLVSLTHDTAASVRMARTQKHLKHVPDYLLPKGKQAVAAEVGFVPYTKQNGRKHVQRSRTRGKQRYDPLRTMRRK</sequence>
<dbReference type="JaponicusDB" id="SJAG_04650">
    <property type="gene designation" value="dbp9"/>
</dbReference>
<comment type="catalytic activity">
    <reaction evidence="15">
        <text>ATP + H2O = ADP + phosphate + H(+)</text>
        <dbReference type="Rhea" id="RHEA:13065"/>
        <dbReference type="ChEBI" id="CHEBI:15377"/>
        <dbReference type="ChEBI" id="CHEBI:15378"/>
        <dbReference type="ChEBI" id="CHEBI:30616"/>
        <dbReference type="ChEBI" id="CHEBI:43474"/>
        <dbReference type="ChEBI" id="CHEBI:456216"/>
        <dbReference type="EC" id="3.6.4.13"/>
    </reaction>
</comment>
<dbReference type="CDD" id="cd18787">
    <property type="entry name" value="SF2_C_DEAD"/>
    <property type="match status" value="1"/>
</dbReference>
<feature type="domain" description="Helicase C-terminal" evidence="19">
    <location>
        <begin position="230"/>
        <end position="453"/>
    </location>
</feature>
<dbReference type="GO" id="GO:0005524">
    <property type="term" value="F:ATP binding"/>
    <property type="evidence" value="ECO:0007669"/>
    <property type="project" value="UniProtKB-KW"/>
</dbReference>
<dbReference type="GO" id="GO:0005730">
    <property type="term" value="C:nucleolus"/>
    <property type="evidence" value="ECO:0000318"/>
    <property type="project" value="GO_Central"/>
</dbReference>
<protein>
    <recommendedName>
        <fullName evidence="13">ATP-dependent RNA helicase DBP9</fullName>
        <ecNumber evidence="3">3.6.4.13</ecNumber>
    </recommendedName>
    <alternativeName>
        <fullName evidence="14">ATP-dependent RNA helicase dbp9</fullName>
    </alternativeName>
</protein>
<evidence type="ECO:0000256" key="10">
    <source>
        <dbReference type="ARBA" id="ARBA00022884"/>
    </source>
</evidence>
<dbReference type="GO" id="GO:0000463">
    <property type="term" value="P:maturation of LSU-rRNA from tricistronic rRNA transcript (SSU-rRNA, 5.8S rRNA, LSU-rRNA)"/>
    <property type="evidence" value="ECO:0007669"/>
    <property type="project" value="EnsemblFungi"/>
</dbReference>
<dbReference type="PROSITE" id="PS51194">
    <property type="entry name" value="HELICASE_CTER"/>
    <property type="match status" value="1"/>
</dbReference>
<evidence type="ECO:0000256" key="17">
    <source>
        <dbReference type="SAM" id="MobiDB-lite"/>
    </source>
</evidence>
<evidence type="ECO:0000256" key="12">
    <source>
        <dbReference type="ARBA" id="ARBA00038041"/>
    </source>
</evidence>
<evidence type="ECO:0000259" key="20">
    <source>
        <dbReference type="PROSITE" id="PS51195"/>
    </source>
</evidence>
<dbReference type="PROSITE" id="PS51192">
    <property type="entry name" value="HELICASE_ATP_BIND_1"/>
    <property type="match status" value="1"/>
</dbReference>
<evidence type="ECO:0000313" key="22">
    <source>
        <dbReference type="JaponicusDB" id="SJAG_04650"/>
    </source>
</evidence>
<dbReference type="GO" id="GO:0003724">
    <property type="term" value="F:RNA helicase activity"/>
    <property type="evidence" value="ECO:0007669"/>
    <property type="project" value="UniProtKB-EC"/>
</dbReference>
<dbReference type="InterPro" id="IPR050079">
    <property type="entry name" value="DEAD_box_RNA_helicase"/>
</dbReference>
<evidence type="ECO:0000256" key="5">
    <source>
        <dbReference type="ARBA" id="ARBA00022552"/>
    </source>
</evidence>
<dbReference type="OrthoDB" id="1191041at2759"/>
<reference evidence="21 23" key="1">
    <citation type="journal article" date="2011" name="Science">
        <title>Comparative functional genomics of the fission yeasts.</title>
        <authorList>
            <person name="Rhind N."/>
            <person name="Chen Z."/>
            <person name="Yassour M."/>
            <person name="Thompson D.A."/>
            <person name="Haas B.J."/>
            <person name="Habib N."/>
            <person name="Wapinski I."/>
            <person name="Roy S."/>
            <person name="Lin M.F."/>
            <person name="Heiman D.I."/>
            <person name="Young S.K."/>
            <person name="Furuya K."/>
            <person name="Guo Y."/>
            <person name="Pidoux A."/>
            <person name="Chen H.M."/>
            <person name="Robbertse B."/>
            <person name="Goldberg J.M."/>
            <person name="Aoki K."/>
            <person name="Bayne E.H."/>
            <person name="Berlin A.M."/>
            <person name="Desjardins C.A."/>
            <person name="Dobbs E."/>
            <person name="Dukaj L."/>
            <person name="Fan L."/>
            <person name="FitzGerald M.G."/>
            <person name="French C."/>
            <person name="Gujja S."/>
            <person name="Hansen K."/>
            <person name="Keifenheim D."/>
            <person name="Levin J.Z."/>
            <person name="Mosher R.A."/>
            <person name="Mueller C.A."/>
            <person name="Pfiffner J."/>
            <person name="Priest M."/>
            <person name="Russ C."/>
            <person name="Smialowska A."/>
            <person name="Swoboda P."/>
            <person name="Sykes S.M."/>
            <person name="Vaughn M."/>
            <person name="Vengrova S."/>
            <person name="Yoder R."/>
            <person name="Zeng Q."/>
            <person name="Allshire R."/>
            <person name="Baulcombe D."/>
            <person name="Birren B.W."/>
            <person name="Brown W."/>
            <person name="Ekwall K."/>
            <person name="Kellis M."/>
            <person name="Leatherwood J."/>
            <person name="Levin H."/>
            <person name="Margalit H."/>
            <person name="Martienssen R."/>
            <person name="Nieduszynski C.A."/>
            <person name="Spatafora J.W."/>
            <person name="Friedman N."/>
            <person name="Dalgaard J.Z."/>
            <person name="Baumann P."/>
            <person name="Niki H."/>
            <person name="Regev A."/>
            <person name="Nusbaum C."/>
        </authorList>
    </citation>
    <scope>NUCLEOTIDE SEQUENCE [LARGE SCALE GENOMIC DNA]</scope>
    <source>
        <strain evidence="23">yFS275 / FY16936</strain>
    </source>
</reference>
<proteinExistence type="inferred from homology"/>
<evidence type="ECO:0000259" key="18">
    <source>
        <dbReference type="PROSITE" id="PS51192"/>
    </source>
</evidence>
<dbReference type="Proteomes" id="UP000001744">
    <property type="component" value="Unassembled WGS sequence"/>
</dbReference>
<feature type="compositionally biased region" description="Basic residues" evidence="17">
    <location>
        <begin position="538"/>
        <end position="551"/>
    </location>
</feature>
<feature type="compositionally biased region" description="Basic and acidic residues" evidence="17">
    <location>
        <begin position="552"/>
        <end position="563"/>
    </location>
</feature>
<dbReference type="PANTHER" id="PTHR47959:SF21">
    <property type="entry name" value="DEAD-BOX HELICASE 56"/>
    <property type="match status" value="1"/>
</dbReference>
<evidence type="ECO:0000256" key="7">
    <source>
        <dbReference type="ARBA" id="ARBA00022801"/>
    </source>
</evidence>
<gene>
    <name evidence="22" type="primary">dbp9</name>
    <name evidence="21" type="ORF">SJAG_04650</name>
</gene>
<keyword evidence="5" id="KW-0698">rRNA processing</keyword>
<keyword evidence="4" id="KW-0690">Ribosome biogenesis</keyword>
<evidence type="ECO:0000256" key="8">
    <source>
        <dbReference type="ARBA" id="ARBA00022806"/>
    </source>
</evidence>
<dbReference type="InterPro" id="IPR001650">
    <property type="entry name" value="Helicase_C-like"/>
</dbReference>
<dbReference type="AlphaFoldDB" id="B6K7E1"/>
<evidence type="ECO:0000256" key="4">
    <source>
        <dbReference type="ARBA" id="ARBA00022517"/>
    </source>
</evidence>
<dbReference type="FunFam" id="3.40.50.300:FF:001046">
    <property type="entry name" value="Probable ATP-dependent RNA helicase ddx56"/>
    <property type="match status" value="1"/>
</dbReference>
<evidence type="ECO:0000313" key="23">
    <source>
        <dbReference type="Proteomes" id="UP000001744"/>
    </source>
</evidence>
<dbReference type="OMA" id="NASEQCV"/>
<evidence type="ECO:0000256" key="15">
    <source>
        <dbReference type="ARBA" id="ARBA00047984"/>
    </source>
</evidence>
<evidence type="ECO:0000256" key="1">
    <source>
        <dbReference type="ARBA" id="ARBA00003706"/>
    </source>
</evidence>
<dbReference type="HOGENOM" id="CLU_003041_17_1_1"/>
<dbReference type="CDD" id="cd17961">
    <property type="entry name" value="DEADc_DDX56"/>
    <property type="match status" value="1"/>
</dbReference>